<gene>
    <name evidence="1" type="ORF">CY0110_28074</name>
</gene>
<reference evidence="1 2" key="1">
    <citation type="submission" date="2007-03" db="EMBL/GenBank/DDBJ databases">
        <authorList>
            <person name="Stal L."/>
            <person name="Ferriera S."/>
            <person name="Johnson J."/>
            <person name="Kravitz S."/>
            <person name="Beeson K."/>
            <person name="Sutton G."/>
            <person name="Rogers Y.-H."/>
            <person name="Friedman R."/>
            <person name="Frazier M."/>
            <person name="Venter J.C."/>
        </authorList>
    </citation>
    <scope>NUCLEOTIDE SEQUENCE [LARGE SCALE GENOMIC DNA]</scope>
    <source>
        <strain evidence="1 2">CCY0110</strain>
    </source>
</reference>
<name>A3IMC3_9CHRO</name>
<comment type="caution">
    <text evidence="1">The sequence shown here is derived from an EMBL/GenBank/DDBJ whole genome shotgun (WGS) entry which is preliminary data.</text>
</comment>
<dbReference type="AlphaFoldDB" id="A3IMC3"/>
<evidence type="ECO:0000313" key="2">
    <source>
        <dbReference type="Proteomes" id="UP000003781"/>
    </source>
</evidence>
<accession>A3IMC3</accession>
<keyword evidence="2" id="KW-1185">Reference proteome</keyword>
<dbReference type="Proteomes" id="UP000003781">
    <property type="component" value="Unassembled WGS sequence"/>
</dbReference>
<sequence>MAYCSLNLSKAYSSEGYLEFSLLFWQKSKIVETLTIQNKDKITFPPREIILSKTLPFKLERFYRREQILLKKITSHI</sequence>
<evidence type="ECO:0000313" key="1">
    <source>
        <dbReference type="EMBL" id="EAZ92292.1"/>
    </source>
</evidence>
<organism evidence="1 2">
    <name type="scientific">Crocosphaera chwakensis CCY0110</name>
    <dbReference type="NCBI Taxonomy" id="391612"/>
    <lineage>
        <taxon>Bacteria</taxon>
        <taxon>Bacillati</taxon>
        <taxon>Cyanobacteriota</taxon>
        <taxon>Cyanophyceae</taxon>
        <taxon>Oscillatoriophycideae</taxon>
        <taxon>Chroococcales</taxon>
        <taxon>Aphanothecaceae</taxon>
        <taxon>Crocosphaera</taxon>
        <taxon>Crocosphaera chwakensis</taxon>
    </lineage>
</organism>
<protein>
    <submittedName>
        <fullName evidence="1">Uncharacterized protein</fullName>
    </submittedName>
</protein>
<proteinExistence type="predicted"/>
<dbReference type="EMBL" id="AAXW01000007">
    <property type="protein sequence ID" value="EAZ92292.1"/>
    <property type="molecule type" value="Genomic_DNA"/>
</dbReference>